<evidence type="ECO:0008006" key="4">
    <source>
        <dbReference type="Google" id="ProtNLM"/>
    </source>
</evidence>
<proteinExistence type="predicted"/>
<dbReference type="RefSeq" id="WP_187760881.1">
    <property type="nucleotide sequence ID" value="NZ_CP061038.1"/>
</dbReference>
<dbReference type="AlphaFoldDB" id="A0A7H0LFV0"/>
<evidence type="ECO:0000313" key="3">
    <source>
        <dbReference type="Proteomes" id="UP000516148"/>
    </source>
</evidence>
<dbReference type="KEGG" id="spap:H3Z74_17640"/>
<protein>
    <recommendedName>
        <fullName evidence="4">Protein activator of alkane oxidation PraB</fullName>
    </recommendedName>
</protein>
<dbReference type="EMBL" id="CP061038">
    <property type="protein sequence ID" value="QNQ08553.1"/>
    <property type="molecule type" value="Genomic_DNA"/>
</dbReference>
<evidence type="ECO:0000313" key="2">
    <source>
        <dbReference type="EMBL" id="QNQ08553.1"/>
    </source>
</evidence>
<feature type="signal peptide" evidence="1">
    <location>
        <begin position="1"/>
        <end position="23"/>
    </location>
</feature>
<gene>
    <name evidence="2" type="ORF">H3Z74_17640</name>
</gene>
<organism evidence="2 3">
    <name type="scientific">Sphingomonas alpina</name>
    <dbReference type="NCBI Taxonomy" id="653931"/>
    <lineage>
        <taxon>Bacteria</taxon>
        <taxon>Pseudomonadati</taxon>
        <taxon>Pseudomonadota</taxon>
        <taxon>Alphaproteobacteria</taxon>
        <taxon>Sphingomonadales</taxon>
        <taxon>Sphingomonadaceae</taxon>
        <taxon>Sphingomonas</taxon>
    </lineage>
</organism>
<keyword evidence="1" id="KW-0732">Signal</keyword>
<feature type="chain" id="PRO_5028818627" description="Protein activator of alkane oxidation PraB" evidence="1">
    <location>
        <begin position="24"/>
        <end position="174"/>
    </location>
</feature>
<name>A0A7H0LFV0_9SPHN</name>
<reference evidence="2 3" key="1">
    <citation type="submission" date="2020-09" db="EMBL/GenBank/DDBJ databases">
        <title>Sphingomonas sp., a new species isolated from pork steak.</title>
        <authorList>
            <person name="Heidler von Heilborn D."/>
        </authorList>
    </citation>
    <scope>NUCLEOTIDE SEQUENCE [LARGE SCALE GENOMIC DNA]</scope>
    <source>
        <strain evidence="3">S8-3T</strain>
    </source>
</reference>
<sequence length="174" mass="16753">MNRILLTCIGTLATVGMTGTAFAAPRVGPPSTPFTAVGPAQLTNPPLVLNCTFTLNGNTGPALPTPPLPAGAAGGTITGGTNTGPGLCPAVTVDAATFTVTSATATGGTGNVNGLVVRLAGTPVCTATGPVSFTFANNGAAPSTIGFSGPIPGTTCSVITNLTITSAPDINAFP</sequence>
<keyword evidence="3" id="KW-1185">Reference proteome</keyword>
<evidence type="ECO:0000256" key="1">
    <source>
        <dbReference type="SAM" id="SignalP"/>
    </source>
</evidence>
<accession>A0A7H0LFV0</accession>
<dbReference type="Proteomes" id="UP000516148">
    <property type="component" value="Chromosome"/>
</dbReference>